<keyword evidence="4" id="KW-1003">Cell membrane</keyword>
<feature type="transmembrane region" description="Helical" evidence="8">
    <location>
        <begin position="130"/>
        <end position="150"/>
    </location>
</feature>
<feature type="transmembrane region" description="Helical" evidence="8">
    <location>
        <begin position="282"/>
        <end position="304"/>
    </location>
</feature>
<dbReference type="PANTHER" id="PTHR42929">
    <property type="entry name" value="INNER MEMBRANE ABC TRANSPORTER PERMEASE PROTEIN YDCU-RELATED-RELATED"/>
    <property type="match status" value="1"/>
</dbReference>
<keyword evidence="6 8" id="KW-1133">Transmembrane helix</keyword>
<evidence type="ECO:0000256" key="3">
    <source>
        <dbReference type="ARBA" id="ARBA00022448"/>
    </source>
</evidence>
<gene>
    <name evidence="10" type="ORF">SAMN02745126_02186</name>
</gene>
<dbReference type="CDD" id="cd06261">
    <property type="entry name" value="TM_PBP2"/>
    <property type="match status" value="1"/>
</dbReference>
<comment type="subcellular location">
    <subcellularLocation>
        <location evidence="1">Cell membrane</location>
        <topology evidence="1">Multi-pass membrane protein</topology>
    </subcellularLocation>
</comment>
<dbReference type="GO" id="GO:0005886">
    <property type="term" value="C:plasma membrane"/>
    <property type="evidence" value="ECO:0007669"/>
    <property type="project" value="UniProtKB-SubCell"/>
</dbReference>
<organism evidence="10 11">
    <name type="scientific">Enhydrobacter aerosaccus</name>
    <dbReference type="NCBI Taxonomy" id="225324"/>
    <lineage>
        <taxon>Bacteria</taxon>
        <taxon>Pseudomonadati</taxon>
        <taxon>Pseudomonadota</taxon>
        <taxon>Alphaproteobacteria</taxon>
        <taxon>Hyphomicrobiales</taxon>
        <taxon>Enhydrobacter</taxon>
    </lineage>
</organism>
<dbReference type="PANTHER" id="PTHR42929:SF1">
    <property type="entry name" value="INNER MEMBRANE ABC TRANSPORTER PERMEASE PROTEIN YDCU-RELATED"/>
    <property type="match status" value="1"/>
</dbReference>
<feature type="transmembrane region" description="Helical" evidence="8">
    <location>
        <begin position="224"/>
        <end position="249"/>
    </location>
</feature>
<keyword evidence="3" id="KW-0813">Transport</keyword>
<reference evidence="11" key="1">
    <citation type="submission" date="2017-02" db="EMBL/GenBank/DDBJ databases">
        <authorList>
            <person name="Varghese N."/>
            <person name="Submissions S."/>
        </authorList>
    </citation>
    <scope>NUCLEOTIDE SEQUENCE [LARGE SCALE GENOMIC DNA]</scope>
    <source>
        <strain evidence="11">ATCC 27094</strain>
    </source>
</reference>
<evidence type="ECO:0000259" key="9">
    <source>
        <dbReference type="PROSITE" id="PS50928"/>
    </source>
</evidence>
<dbReference type="Proteomes" id="UP000190092">
    <property type="component" value="Unassembled WGS sequence"/>
</dbReference>
<evidence type="ECO:0000256" key="4">
    <source>
        <dbReference type="ARBA" id="ARBA00022475"/>
    </source>
</evidence>
<feature type="transmembrane region" description="Helical" evidence="8">
    <location>
        <begin position="42"/>
        <end position="63"/>
    </location>
</feature>
<dbReference type="Gene3D" id="1.10.3720.10">
    <property type="entry name" value="MetI-like"/>
    <property type="match status" value="1"/>
</dbReference>
<comment type="similarity">
    <text evidence="2">Belongs to the binding-protein-dependent transport system permease family. CysTW subfamily.</text>
</comment>
<feature type="transmembrane region" description="Helical" evidence="8">
    <location>
        <begin position="98"/>
        <end position="118"/>
    </location>
</feature>
<dbReference type="InterPro" id="IPR035906">
    <property type="entry name" value="MetI-like_sf"/>
</dbReference>
<evidence type="ECO:0000256" key="1">
    <source>
        <dbReference type="ARBA" id="ARBA00004651"/>
    </source>
</evidence>
<dbReference type="OrthoDB" id="7915284at2"/>
<name>A0A1T4NBB8_9HYPH</name>
<proteinExistence type="inferred from homology"/>
<keyword evidence="5 8" id="KW-0812">Transmembrane</keyword>
<dbReference type="GO" id="GO:0055085">
    <property type="term" value="P:transmembrane transport"/>
    <property type="evidence" value="ECO:0007669"/>
    <property type="project" value="InterPro"/>
</dbReference>
<sequence length="312" mass="33863">MTILDSTASGLAAAAEPAAAEAADEHAINTGELASWFQITPLMIILALFFGLPMLVVLAVSFFDFDRSDIIPAFIFDNYTDLFRSEVTLRLYLSSLKFAAIVWAVTLILGFNIAYFLVFHVRSLLWQIGLFLICTVPFLTSNIIRMISWIPFLGRNGIFNQALEGAGIVNQPLEFLLFSDFAVVVAYVHLFTLFMVVPIFNSMARIDKSLLEAARDAGAGRFRVVAEIVLPLSKTGIALGSIFVVTLVMGDSFVVRTMSGGQSASVVSALQNEVAALQYPPAAASAIIMVIIVTLMVAGILRLVDVRKELAG</sequence>
<evidence type="ECO:0000256" key="2">
    <source>
        <dbReference type="ARBA" id="ARBA00007069"/>
    </source>
</evidence>
<evidence type="ECO:0000313" key="10">
    <source>
        <dbReference type="EMBL" id="SJZ76108.1"/>
    </source>
</evidence>
<dbReference type="PROSITE" id="PS50928">
    <property type="entry name" value="ABC_TM1"/>
    <property type="match status" value="1"/>
</dbReference>
<evidence type="ECO:0000256" key="6">
    <source>
        <dbReference type="ARBA" id="ARBA00022989"/>
    </source>
</evidence>
<feature type="domain" description="ABC transmembrane type-1" evidence="9">
    <location>
        <begin position="92"/>
        <end position="301"/>
    </location>
</feature>
<evidence type="ECO:0000256" key="5">
    <source>
        <dbReference type="ARBA" id="ARBA00022692"/>
    </source>
</evidence>
<dbReference type="RefSeq" id="WP_139373840.1">
    <property type="nucleotide sequence ID" value="NZ_FUWJ01000002.1"/>
</dbReference>
<protein>
    <submittedName>
        <fullName evidence="10">Putative spermidine/putrescine transport system permease protein</fullName>
    </submittedName>
</protein>
<evidence type="ECO:0000313" key="11">
    <source>
        <dbReference type="Proteomes" id="UP000190092"/>
    </source>
</evidence>
<feature type="transmembrane region" description="Helical" evidence="8">
    <location>
        <begin position="181"/>
        <end position="203"/>
    </location>
</feature>
<accession>A0A1T4NBB8</accession>
<dbReference type="SUPFAM" id="SSF161098">
    <property type="entry name" value="MetI-like"/>
    <property type="match status" value="1"/>
</dbReference>
<evidence type="ECO:0000256" key="7">
    <source>
        <dbReference type="ARBA" id="ARBA00023136"/>
    </source>
</evidence>
<dbReference type="EMBL" id="FUWJ01000002">
    <property type="protein sequence ID" value="SJZ76108.1"/>
    <property type="molecule type" value="Genomic_DNA"/>
</dbReference>
<evidence type="ECO:0000256" key="8">
    <source>
        <dbReference type="SAM" id="Phobius"/>
    </source>
</evidence>
<dbReference type="InterPro" id="IPR000515">
    <property type="entry name" value="MetI-like"/>
</dbReference>
<dbReference type="STRING" id="225324.SAMN02745126_02186"/>
<keyword evidence="11" id="KW-1185">Reference proteome</keyword>
<keyword evidence="7 8" id="KW-0472">Membrane</keyword>
<dbReference type="AlphaFoldDB" id="A0A1T4NBB8"/>